<protein>
    <submittedName>
        <fullName evidence="2">DNA-binding transcriptional MerR regulator</fullName>
    </submittedName>
</protein>
<sequence>MGEKELDLEWVALIKEALLEGITKEEIREYLETKNLPEYKMAYK</sequence>
<dbReference type="EMBL" id="JAFBDZ010000002">
    <property type="protein sequence ID" value="MBM7585295.1"/>
    <property type="molecule type" value="Genomic_DNA"/>
</dbReference>
<comment type="caution">
    <text evidence="2">The sequence shown here is derived from an EMBL/GenBank/DDBJ whole genome shotgun (WGS) entry which is preliminary data.</text>
</comment>
<reference evidence="2 3" key="1">
    <citation type="submission" date="2021-01" db="EMBL/GenBank/DDBJ databases">
        <title>Genomic Encyclopedia of Type Strains, Phase IV (KMG-IV): sequencing the most valuable type-strain genomes for metagenomic binning, comparative biology and taxonomic classification.</title>
        <authorList>
            <person name="Goeker M."/>
        </authorList>
    </citation>
    <scope>NUCLEOTIDE SEQUENCE [LARGE SCALE GENOMIC DNA]</scope>
    <source>
        <strain evidence="2 3">DSM 24834</strain>
    </source>
</reference>
<dbReference type="RefSeq" id="WP_205170913.1">
    <property type="nucleotide sequence ID" value="NZ_JAFBDZ010000002.1"/>
</dbReference>
<evidence type="ECO:0000259" key="1">
    <source>
        <dbReference type="PROSITE" id="PS51500"/>
    </source>
</evidence>
<keyword evidence="3" id="KW-1185">Reference proteome</keyword>
<dbReference type="InterPro" id="IPR010981">
    <property type="entry name" value="SinR/SinI_dimer_dom"/>
</dbReference>
<gene>
    <name evidence="2" type="ORF">JOC86_001837</name>
</gene>
<proteinExistence type="predicted"/>
<dbReference type="Proteomes" id="UP001646157">
    <property type="component" value="Unassembled WGS sequence"/>
</dbReference>
<dbReference type="Pfam" id="PF08671">
    <property type="entry name" value="SinI"/>
    <property type="match status" value="1"/>
</dbReference>
<evidence type="ECO:0000313" key="3">
    <source>
        <dbReference type="Proteomes" id="UP001646157"/>
    </source>
</evidence>
<feature type="domain" description="Sin" evidence="1">
    <location>
        <begin position="1"/>
        <end position="35"/>
    </location>
</feature>
<name>A0ABS2NBU7_9BACI</name>
<evidence type="ECO:0000313" key="2">
    <source>
        <dbReference type="EMBL" id="MBM7585295.1"/>
    </source>
</evidence>
<dbReference type="InterPro" id="IPR036281">
    <property type="entry name" value="SinR/SinI_dimer_dom_sf"/>
</dbReference>
<dbReference type="GO" id="GO:0003677">
    <property type="term" value="F:DNA binding"/>
    <property type="evidence" value="ECO:0007669"/>
    <property type="project" value="UniProtKB-KW"/>
</dbReference>
<dbReference type="PROSITE" id="PS51500">
    <property type="entry name" value="SIN"/>
    <property type="match status" value="1"/>
</dbReference>
<keyword evidence="2" id="KW-0238">DNA-binding</keyword>
<accession>A0ABS2NBU7</accession>
<organism evidence="2 3">
    <name type="scientific">Rossellomorea pakistanensis</name>
    <dbReference type="NCBI Taxonomy" id="992288"/>
    <lineage>
        <taxon>Bacteria</taxon>
        <taxon>Bacillati</taxon>
        <taxon>Bacillota</taxon>
        <taxon>Bacilli</taxon>
        <taxon>Bacillales</taxon>
        <taxon>Bacillaceae</taxon>
        <taxon>Rossellomorea</taxon>
    </lineage>
</organism>
<dbReference type="SUPFAM" id="SSF47406">
    <property type="entry name" value="SinR repressor dimerisation domain-like"/>
    <property type="match status" value="1"/>
</dbReference>